<evidence type="ECO:0000313" key="14">
    <source>
        <dbReference type="Proteomes" id="UP000823990"/>
    </source>
</evidence>
<keyword evidence="8" id="KW-0460">Magnesium</keyword>
<dbReference type="PROSITE" id="PS00893">
    <property type="entry name" value="NUDIX_BOX"/>
    <property type="match status" value="1"/>
</dbReference>
<dbReference type="EMBL" id="DXHS01000070">
    <property type="protein sequence ID" value="HIW02562.1"/>
    <property type="molecule type" value="Genomic_DNA"/>
</dbReference>
<dbReference type="GO" id="GO:0044716">
    <property type="term" value="F:8-oxo-GDP phosphatase activity"/>
    <property type="evidence" value="ECO:0007669"/>
    <property type="project" value="TreeGrafter"/>
</dbReference>
<evidence type="ECO:0000256" key="4">
    <source>
        <dbReference type="ARBA" id="ARBA00022705"/>
    </source>
</evidence>
<reference evidence="13" key="2">
    <citation type="submission" date="2021-04" db="EMBL/GenBank/DDBJ databases">
        <authorList>
            <person name="Gilroy R."/>
        </authorList>
    </citation>
    <scope>NUCLEOTIDE SEQUENCE</scope>
    <source>
        <strain evidence="13">12435</strain>
    </source>
</reference>
<dbReference type="EC" id="3.6.1.55" evidence="11"/>
<dbReference type="PROSITE" id="PS51462">
    <property type="entry name" value="NUDIX"/>
    <property type="match status" value="1"/>
</dbReference>
<dbReference type="GO" id="GO:0006281">
    <property type="term" value="P:DNA repair"/>
    <property type="evidence" value="ECO:0007669"/>
    <property type="project" value="UniProtKB-KW"/>
</dbReference>
<evidence type="ECO:0000256" key="9">
    <source>
        <dbReference type="ARBA" id="ARBA00023204"/>
    </source>
</evidence>
<evidence type="ECO:0000256" key="5">
    <source>
        <dbReference type="ARBA" id="ARBA00022723"/>
    </source>
</evidence>
<dbReference type="InterPro" id="IPR000086">
    <property type="entry name" value="NUDIX_hydrolase_dom"/>
</dbReference>
<accession>A0A9D1PZA8</accession>
<name>A0A9D1PZA8_9FIRM</name>
<dbReference type="Pfam" id="PF00293">
    <property type="entry name" value="NUDIX"/>
    <property type="match status" value="1"/>
</dbReference>
<dbReference type="PANTHER" id="PTHR47707:SF1">
    <property type="entry name" value="NUDIX HYDROLASE FAMILY PROTEIN"/>
    <property type="match status" value="1"/>
</dbReference>
<evidence type="ECO:0000256" key="10">
    <source>
        <dbReference type="ARBA" id="ARBA00035861"/>
    </source>
</evidence>
<evidence type="ECO:0000256" key="6">
    <source>
        <dbReference type="ARBA" id="ARBA00022763"/>
    </source>
</evidence>
<evidence type="ECO:0000256" key="7">
    <source>
        <dbReference type="ARBA" id="ARBA00022801"/>
    </source>
</evidence>
<dbReference type="Gene3D" id="3.90.79.10">
    <property type="entry name" value="Nucleoside Triphosphate Pyrophosphohydrolase"/>
    <property type="match status" value="1"/>
</dbReference>
<evidence type="ECO:0000256" key="2">
    <source>
        <dbReference type="ARBA" id="ARBA00005582"/>
    </source>
</evidence>
<dbReference type="PANTHER" id="PTHR47707">
    <property type="entry name" value="8-OXO-DGTP DIPHOSPHATASE"/>
    <property type="match status" value="1"/>
</dbReference>
<comment type="catalytic activity">
    <reaction evidence="10">
        <text>8-oxo-dGTP + H2O = 8-oxo-dGMP + diphosphate + H(+)</text>
        <dbReference type="Rhea" id="RHEA:31575"/>
        <dbReference type="ChEBI" id="CHEBI:15377"/>
        <dbReference type="ChEBI" id="CHEBI:15378"/>
        <dbReference type="ChEBI" id="CHEBI:33019"/>
        <dbReference type="ChEBI" id="CHEBI:63224"/>
        <dbReference type="ChEBI" id="CHEBI:77896"/>
        <dbReference type="EC" id="3.6.1.55"/>
    </reaction>
</comment>
<comment type="caution">
    <text evidence="13">The sequence shown here is derived from an EMBL/GenBank/DDBJ whole genome shotgun (WGS) entry which is preliminary data.</text>
</comment>
<dbReference type="InterPro" id="IPR015797">
    <property type="entry name" value="NUDIX_hydrolase-like_dom_sf"/>
</dbReference>
<dbReference type="GO" id="GO:0008413">
    <property type="term" value="F:8-oxo-7,8-dihydroguanosine triphosphate pyrophosphatase activity"/>
    <property type="evidence" value="ECO:0007669"/>
    <property type="project" value="TreeGrafter"/>
</dbReference>
<dbReference type="GO" id="GO:0006260">
    <property type="term" value="P:DNA replication"/>
    <property type="evidence" value="ECO:0007669"/>
    <property type="project" value="UniProtKB-KW"/>
</dbReference>
<gene>
    <name evidence="13" type="ORF">H9892_04410</name>
</gene>
<dbReference type="SUPFAM" id="SSF55811">
    <property type="entry name" value="Nudix"/>
    <property type="match status" value="1"/>
</dbReference>
<keyword evidence="9" id="KW-0234">DNA repair</keyword>
<dbReference type="GO" id="GO:0035539">
    <property type="term" value="F:8-oxo-7,8-dihydrodeoxyguanosine triphosphate pyrophosphatase activity"/>
    <property type="evidence" value="ECO:0007669"/>
    <property type="project" value="UniProtKB-EC"/>
</dbReference>
<proteinExistence type="inferred from homology"/>
<reference evidence="13" key="1">
    <citation type="journal article" date="2021" name="PeerJ">
        <title>Extensive microbial diversity within the chicken gut microbiome revealed by metagenomics and culture.</title>
        <authorList>
            <person name="Gilroy R."/>
            <person name="Ravi A."/>
            <person name="Getino M."/>
            <person name="Pursley I."/>
            <person name="Horton D.L."/>
            <person name="Alikhan N.F."/>
            <person name="Baker D."/>
            <person name="Gharbi K."/>
            <person name="Hall N."/>
            <person name="Watson M."/>
            <person name="Adriaenssens E.M."/>
            <person name="Foster-Nyarko E."/>
            <person name="Jarju S."/>
            <person name="Secka A."/>
            <person name="Antonio M."/>
            <person name="Oren A."/>
            <person name="Chaudhuri R.R."/>
            <person name="La Ragione R."/>
            <person name="Hildebrand F."/>
            <person name="Pallen M.J."/>
        </authorList>
    </citation>
    <scope>NUCLEOTIDE SEQUENCE</scope>
    <source>
        <strain evidence="13">12435</strain>
    </source>
</reference>
<evidence type="ECO:0000256" key="3">
    <source>
        <dbReference type="ARBA" id="ARBA00022457"/>
    </source>
</evidence>
<dbReference type="InterPro" id="IPR020084">
    <property type="entry name" value="NUDIX_hydrolase_CS"/>
</dbReference>
<organism evidence="13 14">
    <name type="scientific">Candidatus Protoclostridium stercorigallinarum</name>
    <dbReference type="NCBI Taxonomy" id="2838741"/>
    <lineage>
        <taxon>Bacteria</taxon>
        <taxon>Bacillati</taxon>
        <taxon>Bacillota</taxon>
        <taxon>Clostridia</taxon>
        <taxon>Candidatus Protoclostridium</taxon>
    </lineage>
</organism>
<keyword evidence="3" id="KW-0515">Mutator protein</keyword>
<keyword evidence="4" id="KW-0235">DNA replication</keyword>
<evidence type="ECO:0000256" key="11">
    <source>
        <dbReference type="ARBA" id="ARBA00038905"/>
    </source>
</evidence>
<comment type="similarity">
    <text evidence="2">Belongs to the Nudix hydrolase family.</text>
</comment>
<dbReference type="Proteomes" id="UP000823990">
    <property type="component" value="Unassembled WGS sequence"/>
</dbReference>
<comment type="cofactor">
    <cofactor evidence="1">
        <name>Mg(2+)</name>
        <dbReference type="ChEBI" id="CHEBI:18420"/>
    </cofactor>
</comment>
<dbReference type="AlphaFoldDB" id="A0A9D1PZA8"/>
<dbReference type="CDD" id="cd03425">
    <property type="entry name" value="NUDIX_MutT_NudA_like"/>
    <property type="match status" value="1"/>
</dbReference>
<evidence type="ECO:0000256" key="8">
    <source>
        <dbReference type="ARBA" id="ARBA00022842"/>
    </source>
</evidence>
<sequence>MEEKAKRHIEVSGALFVEKGKVLAFEKGEAKYPYVSHKFEFPGGKLEKGEDPRRALRRELLEELDMTAEVYDIFDTVTHEYPDFTITLYVCLCRRLSDYKLKEHVRVVPLSSSELDPADWAPADAHTVSKIRSHLL</sequence>
<evidence type="ECO:0000259" key="12">
    <source>
        <dbReference type="PROSITE" id="PS51462"/>
    </source>
</evidence>
<protein>
    <recommendedName>
        <fullName evidence="11">8-oxo-dGTP diphosphatase</fullName>
        <ecNumber evidence="11">3.6.1.55</ecNumber>
    </recommendedName>
</protein>
<keyword evidence="6" id="KW-0227">DNA damage</keyword>
<evidence type="ECO:0000256" key="1">
    <source>
        <dbReference type="ARBA" id="ARBA00001946"/>
    </source>
</evidence>
<dbReference type="GO" id="GO:0046872">
    <property type="term" value="F:metal ion binding"/>
    <property type="evidence" value="ECO:0007669"/>
    <property type="project" value="UniProtKB-KW"/>
</dbReference>
<keyword evidence="7" id="KW-0378">Hydrolase</keyword>
<dbReference type="InterPro" id="IPR047127">
    <property type="entry name" value="MutT-like"/>
</dbReference>
<feature type="domain" description="Nudix hydrolase" evidence="12">
    <location>
        <begin position="6"/>
        <end position="132"/>
    </location>
</feature>
<evidence type="ECO:0000313" key="13">
    <source>
        <dbReference type="EMBL" id="HIW02562.1"/>
    </source>
</evidence>
<keyword evidence="5" id="KW-0479">Metal-binding</keyword>
<dbReference type="GO" id="GO:0044715">
    <property type="term" value="F:8-oxo-dGDP phosphatase activity"/>
    <property type="evidence" value="ECO:0007669"/>
    <property type="project" value="TreeGrafter"/>
</dbReference>